<proteinExistence type="predicted"/>
<dbReference type="RefSeq" id="WP_006654065.1">
    <property type="nucleotide sequence ID" value="NZ_AOIM01000037.1"/>
</dbReference>
<feature type="compositionally biased region" description="Basic and acidic residues" evidence="1">
    <location>
        <begin position="9"/>
        <end position="19"/>
    </location>
</feature>
<gene>
    <name evidence="2" type="ORF">C483_14490</name>
</gene>
<accession>L9ZUB1</accession>
<dbReference type="AlphaFoldDB" id="L9ZUB1"/>
<evidence type="ECO:0000313" key="2">
    <source>
        <dbReference type="EMBL" id="ELY89167.1"/>
    </source>
</evidence>
<comment type="caution">
    <text evidence="2">The sequence shown here is derived from an EMBL/GenBank/DDBJ whole genome shotgun (WGS) entry which is preliminary data.</text>
</comment>
<dbReference type="EMBL" id="AOIM01000037">
    <property type="protein sequence ID" value="ELY89167.1"/>
    <property type="molecule type" value="Genomic_DNA"/>
</dbReference>
<evidence type="ECO:0000256" key="1">
    <source>
        <dbReference type="SAM" id="MobiDB-lite"/>
    </source>
</evidence>
<protein>
    <submittedName>
        <fullName evidence="2">Uncharacterized protein</fullName>
    </submittedName>
</protein>
<feature type="region of interest" description="Disordered" evidence="1">
    <location>
        <begin position="1"/>
        <end position="20"/>
    </location>
</feature>
<name>L9ZUB1_9EURY</name>
<dbReference type="PATRIC" id="fig|1227493.4.peg.2913"/>
<sequence length="44" mass="5298">MPVDNEEQTWEHVGEFTRDDDFELEEPDWVEEGWEELESQAAED</sequence>
<organism evidence="2 3">
    <name type="scientific">Natrialba hulunbeirensis JCM 10989</name>
    <dbReference type="NCBI Taxonomy" id="1227493"/>
    <lineage>
        <taxon>Archaea</taxon>
        <taxon>Methanobacteriati</taxon>
        <taxon>Methanobacteriota</taxon>
        <taxon>Stenosarchaea group</taxon>
        <taxon>Halobacteria</taxon>
        <taxon>Halobacteriales</taxon>
        <taxon>Natrialbaceae</taxon>
        <taxon>Natrialba</taxon>
    </lineage>
</organism>
<reference evidence="2 3" key="1">
    <citation type="journal article" date="2014" name="PLoS Genet.">
        <title>Phylogenetically driven sequencing of extremely halophilic archaea reveals strategies for static and dynamic osmo-response.</title>
        <authorList>
            <person name="Becker E.A."/>
            <person name="Seitzer P.M."/>
            <person name="Tritt A."/>
            <person name="Larsen D."/>
            <person name="Krusor M."/>
            <person name="Yao A.I."/>
            <person name="Wu D."/>
            <person name="Madern D."/>
            <person name="Eisen J.A."/>
            <person name="Darling A.E."/>
            <person name="Facciotti M.T."/>
        </authorList>
    </citation>
    <scope>NUCLEOTIDE SEQUENCE [LARGE SCALE GENOMIC DNA]</scope>
    <source>
        <strain evidence="2 3">JCM 10989</strain>
    </source>
</reference>
<dbReference type="STRING" id="1227493.C483_14490"/>
<evidence type="ECO:0000313" key="3">
    <source>
        <dbReference type="Proteomes" id="UP000011519"/>
    </source>
</evidence>
<keyword evidence="3" id="KW-1185">Reference proteome</keyword>
<dbReference type="Proteomes" id="UP000011519">
    <property type="component" value="Unassembled WGS sequence"/>
</dbReference>